<dbReference type="InterPro" id="IPR007573">
    <property type="entry name" value="QWRF"/>
</dbReference>
<gene>
    <name evidence="12" type="ORF">Acr_13g0004700</name>
</gene>
<keyword evidence="10" id="KW-1133">Transmembrane helix</keyword>
<feature type="coiled-coil region" evidence="8">
    <location>
        <begin position="323"/>
        <end position="352"/>
    </location>
</feature>
<dbReference type="Gene3D" id="1.20.5.110">
    <property type="match status" value="1"/>
</dbReference>
<protein>
    <submittedName>
        <fullName evidence="12">Syntaxin of plants 125</fullName>
    </submittedName>
</protein>
<organism evidence="12 13">
    <name type="scientific">Actinidia rufa</name>
    <dbReference type="NCBI Taxonomy" id="165716"/>
    <lineage>
        <taxon>Eukaryota</taxon>
        <taxon>Viridiplantae</taxon>
        <taxon>Streptophyta</taxon>
        <taxon>Embryophyta</taxon>
        <taxon>Tracheophyta</taxon>
        <taxon>Spermatophyta</taxon>
        <taxon>Magnoliopsida</taxon>
        <taxon>eudicotyledons</taxon>
        <taxon>Gunneridae</taxon>
        <taxon>Pentapetalae</taxon>
        <taxon>asterids</taxon>
        <taxon>Ericales</taxon>
        <taxon>Actinidiaceae</taxon>
        <taxon>Actinidia</taxon>
    </lineage>
</organism>
<comment type="similarity">
    <text evidence="2">Belongs to the QWRF family.</text>
</comment>
<name>A0A7J0FLL1_9ERIC</name>
<dbReference type="GO" id="GO:0006886">
    <property type="term" value="P:intracellular protein transport"/>
    <property type="evidence" value="ECO:0007669"/>
    <property type="project" value="InterPro"/>
</dbReference>
<evidence type="ECO:0000256" key="7">
    <source>
        <dbReference type="RuleBase" id="RU003858"/>
    </source>
</evidence>
<dbReference type="Proteomes" id="UP000585474">
    <property type="component" value="Unassembled WGS sequence"/>
</dbReference>
<evidence type="ECO:0000256" key="8">
    <source>
        <dbReference type="SAM" id="Coils"/>
    </source>
</evidence>
<dbReference type="Gene3D" id="1.20.58.70">
    <property type="match status" value="1"/>
</dbReference>
<dbReference type="Pfam" id="PF04484">
    <property type="entry name" value="QWRF"/>
    <property type="match status" value="1"/>
</dbReference>
<dbReference type="GO" id="GO:0008017">
    <property type="term" value="F:microtubule binding"/>
    <property type="evidence" value="ECO:0007669"/>
    <property type="project" value="TreeGrafter"/>
</dbReference>
<evidence type="ECO:0000256" key="3">
    <source>
        <dbReference type="ARBA" id="ARBA00022448"/>
    </source>
</evidence>
<keyword evidence="4" id="KW-0653">Protein transport</keyword>
<comment type="similarity">
    <text evidence="1 7">Belongs to the syntaxin family.</text>
</comment>
<dbReference type="FunFam" id="1.20.58.70:FF:000003">
    <property type="entry name" value="Qa-SNARE, Sso1/Syntaxin1-type, SYP12A-group"/>
    <property type="match status" value="1"/>
</dbReference>
<dbReference type="GO" id="GO:0005880">
    <property type="term" value="C:nuclear microtubule"/>
    <property type="evidence" value="ECO:0007669"/>
    <property type="project" value="TreeGrafter"/>
</dbReference>
<dbReference type="CDD" id="cd00179">
    <property type="entry name" value="SynN"/>
    <property type="match status" value="1"/>
</dbReference>
<dbReference type="AlphaFoldDB" id="A0A7J0FLL1"/>
<dbReference type="GO" id="GO:0051225">
    <property type="term" value="P:spindle assembly"/>
    <property type="evidence" value="ECO:0007669"/>
    <property type="project" value="TreeGrafter"/>
</dbReference>
<evidence type="ECO:0000313" key="13">
    <source>
        <dbReference type="Proteomes" id="UP000585474"/>
    </source>
</evidence>
<dbReference type="EMBL" id="BJWL01000013">
    <property type="protein sequence ID" value="GFY99069.1"/>
    <property type="molecule type" value="Genomic_DNA"/>
</dbReference>
<dbReference type="GO" id="GO:0016192">
    <property type="term" value="P:vesicle-mediated transport"/>
    <property type="evidence" value="ECO:0007669"/>
    <property type="project" value="InterPro"/>
</dbReference>
<comment type="caution">
    <text evidence="12">The sequence shown here is derived from an EMBL/GenBank/DDBJ whole genome shotgun (WGS) entry which is preliminary data.</text>
</comment>
<evidence type="ECO:0000256" key="6">
    <source>
        <dbReference type="ARBA" id="ARBA00023054"/>
    </source>
</evidence>
<dbReference type="GO" id="GO:0016020">
    <property type="term" value="C:membrane"/>
    <property type="evidence" value="ECO:0007669"/>
    <property type="project" value="InterPro"/>
</dbReference>
<evidence type="ECO:0000256" key="4">
    <source>
        <dbReference type="ARBA" id="ARBA00022927"/>
    </source>
</evidence>
<dbReference type="InterPro" id="IPR000727">
    <property type="entry name" value="T_SNARE_dom"/>
</dbReference>
<feature type="region of interest" description="Disordered" evidence="9">
    <location>
        <begin position="1"/>
        <end position="23"/>
    </location>
</feature>
<evidence type="ECO:0000313" key="12">
    <source>
        <dbReference type="EMBL" id="GFY99069.1"/>
    </source>
</evidence>
<keyword evidence="13" id="KW-1185">Reference proteome</keyword>
<dbReference type="OrthoDB" id="774923at2759"/>
<accession>A0A7J0FLL1</accession>
<dbReference type="GO" id="GO:0005737">
    <property type="term" value="C:cytoplasm"/>
    <property type="evidence" value="ECO:0007669"/>
    <property type="project" value="TreeGrafter"/>
</dbReference>
<evidence type="ECO:0000256" key="5">
    <source>
        <dbReference type="ARBA" id="ARBA00022990"/>
    </source>
</evidence>
<keyword evidence="10" id="KW-0472">Membrane</keyword>
<dbReference type="PROSITE" id="PS50192">
    <property type="entry name" value="T_SNARE"/>
    <property type="match status" value="1"/>
</dbReference>
<feature type="region of interest" description="Disordered" evidence="9">
    <location>
        <begin position="557"/>
        <end position="582"/>
    </location>
</feature>
<keyword evidence="6 8" id="KW-0175">Coiled coil</keyword>
<feature type="domain" description="T-SNARE coiled-coil homology" evidence="11">
    <location>
        <begin position="648"/>
        <end position="710"/>
    </location>
</feature>
<feature type="transmembrane region" description="Helical" evidence="10">
    <location>
        <begin position="720"/>
        <end position="747"/>
    </location>
</feature>
<dbReference type="InterPro" id="IPR010989">
    <property type="entry name" value="SNARE"/>
</dbReference>
<dbReference type="SMART" id="SM00503">
    <property type="entry name" value="SynN"/>
    <property type="match status" value="1"/>
</dbReference>
<keyword evidence="3" id="KW-0813">Transport</keyword>
<evidence type="ECO:0000256" key="10">
    <source>
        <dbReference type="SAM" id="Phobius"/>
    </source>
</evidence>
<dbReference type="PROSITE" id="PS00914">
    <property type="entry name" value="SYNTAXIN"/>
    <property type="match status" value="1"/>
</dbReference>
<dbReference type="InterPro" id="IPR006011">
    <property type="entry name" value="Syntaxin_N"/>
</dbReference>
<keyword evidence="5" id="KW-0007">Acetylation</keyword>
<evidence type="ECO:0000256" key="2">
    <source>
        <dbReference type="ARBA" id="ARBA00010016"/>
    </source>
</evidence>
<dbReference type="CDD" id="cd15848">
    <property type="entry name" value="SNARE_syntaxin1-like"/>
    <property type="match status" value="1"/>
</dbReference>
<dbReference type="Pfam" id="PF05739">
    <property type="entry name" value="SNARE"/>
    <property type="match status" value="1"/>
</dbReference>
<dbReference type="PANTHER" id="PTHR31807:SF31">
    <property type="entry name" value="QWRF MOTIF PROTEIN (DUF566)-RELATED"/>
    <property type="match status" value="1"/>
</dbReference>
<keyword evidence="10" id="KW-0812">Transmembrane</keyword>
<evidence type="ECO:0000256" key="9">
    <source>
        <dbReference type="SAM" id="MobiDB-lite"/>
    </source>
</evidence>
<dbReference type="FunFam" id="1.20.5.110:FF:000008">
    <property type="entry name" value="Syntaxin 132"/>
    <property type="match status" value="1"/>
</dbReference>
<dbReference type="Pfam" id="PF00804">
    <property type="entry name" value="Syntaxin"/>
    <property type="match status" value="1"/>
</dbReference>
<reference evidence="12 13" key="1">
    <citation type="submission" date="2019-07" db="EMBL/GenBank/DDBJ databases">
        <title>De Novo Assembly of kiwifruit Actinidia rufa.</title>
        <authorList>
            <person name="Sugita-Konishi S."/>
            <person name="Sato K."/>
            <person name="Mori E."/>
            <person name="Abe Y."/>
            <person name="Kisaki G."/>
            <person name="Hamano K."/>
            <person name="Suezawa K."/>
            <person name="Otani M."/>
            <person name="Fukuda T."/>
            <person name="Manabe T."/>
            <person name="Gomi K."/>
            <person name="Tabuchi M."/>
            <person name="Akimitsu K."/>
            <person name="Kataoka I."/>
        </authorList>
    </citation>
    <scope>NUCLEOTIDE SEQUENCE [LARGE SCALE GENOMIC DNA]</scope>
    <source>
        <strain evidence="13">cv. Fuchu</strain>
    </source>
</reference>
<feature type="coiled-coil region" evidence="8">
    <location>
        <begin position="490"/>
        <end position="554"/>
    </location>
</feature>
<proteinExistence type="inferred from homology"/>
<dbReference type="SUPFAM" id="SSF47661">
    <property type="entry name" value="t-snare proteins"/>
    <property type="match status" value="1"/>
</dbReference>
<dbReference type="SMART" id="SM00397">
    <property type="entry name" value="t_SNARE"/>
    <property type="match status" value="1"/>
</dbReference>
<dbReference type="InterPro" id="IPR006012">
    <property type="entry name" value="Syntaxin/epimorphin_CS"/>
</dbReference>
<dbReference type="PANTHER" id="PTHR31807">
    <property type="entry name" value="AUGMIN FAMILY MEMBER"/>
    <property type="match status" value="1"/>
</dbReference>
<evidence type="ECO:0000256" key="1">
    <source>
        <dbReference type="ARBA" id="ARBA00009063"/>
    </source>
</evidence>
<sequence length="748" mass="83625">MRSSTNSRKKRGLWPSSNQKLDPLADHLGNERLKDLINDPNHHKSLEKPTFLIKQRSCTEFSMFEKSEKNAMISKENHKPLLGGSMRYTRKLCFPERSLTSDFPDLDEDVVPGRFSVDETGKSDKNGKISKDYHKNFFGGSMRYTSSSTSNGSLALDDDIVLGRFSIDENASAGDLWHDRTRSRNRIVPQRAWAKIPQRPASFNGVPRNSGVKSAIKMVNSPTVAMGKGRPISFSNLRPPTSPSRVKGVGNLLSMGLDLFRGKKAGASGSSALGLGAAESVHQLRLNHNRLVQWRYANARTEAVNGNVAIQAQNNLVYAWNSITKLQHSVQQKNLQLEKEKLEMKLNSILRSQIKLLGAWGDMERQHLSAVSMTKDCLHSVICRVPLVEGAKMEPCSTSIALRRASDLATSIKSILYSFLPTTKKTALMLSELAKTVTQEKALLEEFLELLRIISTLEANLNRQIHADDIEAGGSMGNETIDLDKFFEDVEKVKDDMKDVEGLYKRLQEANEESKTVHNAQTMKELRSRMDLDVQQVLKRVKVIKGKLEALERSNADHQRIPGCGPGSSADRTRTSVVSGLGKKLKPNGLRAKTTAEYKETIERRYFTITGEKANEELIENIISSEESESFLQKAIQDQGRGQILDTISEIQERHDAVKEIEKNLIELHQVFLDMAALVEAQGQQLNNMESHVAHASSFVRRGTEQLQEAREHQKSSRKWTCIAIGLGAFVLLLILFPVLSSVLVYVV</sequence>
<evidence type="ECO:0000259" key="11">
    <source>
        <dbReference type="PROSITE" id="PS50192"/>
    </source>
</evidence>
<dbReference type="GO" id="GO:0005484">
    <property type="term" value="F:SNAP receptor activity"/>
    <property type="evidence" value="ECO:0007669"/>
    <property type="project" value="InterPro"/>
</dbReference>